<dbReference type="PROSITE" id="PS50088">
    <property type="entry name" value="ANK_REPEAT"/>
    <property type="match status" value="3"/>
</dbReference>
<evidence type="ECO:0000256" key="2">
    <source>
        <dbReference type="ARBA" id="ARBA00023043"/>
    </source>
</evidence>
<evidence type="ECO:0000313" key="5">
    <source>
        <dbReference type="EMBL" id="WDV06880.1"/>
    </source>
</evidence>
<feature type="repeat" description="ANK" evidence="3">
    <location>
        <begin position="140"/>
        <end position="172"/>
    </location>
</feature>
<sequence>MIKLKDIGTFQELPEIAMHIYTGNITALRVAKNRGWNIEEHFILSKHTTLSPLNLALILQKFDVVKLLVEYNVNLNVEKNPAFLVAVRYCKENIIRYLVKQGANLDGYNQVGSGAFSQAYYGNKKNIPLIHELGLDIKEHGGAVLREAVANYDMKTVTYLLDEGADINYQKSDMVYPYAATPLTIASRMGNIAMVKYLVERGADVSLTEKNGERAYTIAVGLKNEELANYLKAQEPAELHSIVNKKYALNKYNLPDELVDFLTGDKLYLKLPPNDYDIQYIEFFKLTDTIEMKLGRQKLLRLSAYVDNYSDIEVVWNPNGKGQIGCYDVEHEEYADLCSFTEFLARPEVYIINFLEGEL</sequence>
<dbReference type="Pfam" id="PF12796">
    <property type="entry name" value="Ank_2"/>
    <property type="match status" value="2"/>
</dbReference>
<dbReference type="Gene3D" id="1.25.40.20">
    <property type="entry name" value="Ankyrin repeat-containing domain"/>
    <property type="match status" value="1"/>
</dbReference>
<proteinExistence type="predicted"/>
<dbReference type="EMBL" id="CP113527">
    <property type="protein sequence ID" value="WDV06880.1"/>
    <property type="molecule type" value="Genomic_DNA"/>
</dbReference>
<gene>
    <name evidence="5" type="ORF">OU989_22120</name>
    <name evidence="4" type="ORF">U6C28_21050</name>
</gene>
<dbReference type="Proteomes" id="UP001289615">
    <property type="component" value="Unassembled WGS sequence"/>
</dbReference>
<dbReference type="SUPFAM" id="SSF48403">
    <property type="entry name" value="Ankyrin repeat"/>
    <property type="match status" value="1"/>
</dbReference>
<dbReference type="InterPro" id="IPR002110">
    <property type="entry name" value="Ankyrin_rpt"/>
</dbReference>
<reference evidence="4 7" key="2">
    <citation type="submission" date="2023-12" db="EMBL/GenBank/DDBJ databases">
        <title>Genome comparison identifies genes involved in endophytic behavior of Lysinibacillus irui and provides insights into its role as a plant-growth promoting bacterium.</title>
        <authorList>
            <person name="Hilario S."/>
            <person name="Matos I."/>
            <person name="Goncalves M.F.M."/>
            <person name="Pardo C.A."/>
            <person name="Santos M.J."/>
        </authorList>
    </citation>
    <scope>NUCLEOTIDE SEQUENCE [LARGE SCALE GENOMIC DNA]</scope>
    <source>
        <strain evidence="4 7">B3</strain>
    </source>
</reference>
<evidence type="ECO:0000313" key="6">
    <source>
        <dbReference type="Proteomes" id="UP001219585"/>
    </source>
</evidence>
<reference evidence="5" key="1">
    <citation type="submission" date="2022-11" db="EMBL/GenBank/DDBJ databases">
        <title>Lysinibacillus irui.</title>
        <authorList>
            <person name="Akintayo S.O."/>
        </authorList>
    </citation>
    <scope>NUCLEOTIDE SEQUENCE</scope>
    <source>
        <strain evidence="5">IRB4-01</strain>
    </source>
</reference>
<dbReference type="InterPro" id="IPR036770">
    <property type="entry name" value="Ankyrin_rpt-contain_sf"/>
</dbReference>
<dbReference type="PANTHER" id="PTHR24198">
    <property type="entry name" value="ANKYRIN REPEAT AND PROTEIN KINASE DOMAIN-CONTAINING PROTEIN"/>
    <property type="match status" value="1"/>
</dbReference>
<protein>
    <submittedName>
        <fullName evidence="5">Ankyrin repeat domain-containing protein</fullName>
    </submittedName>
</protein>
<evidence type="ECO:0000313" key="7">
    <source>
        <dbReference type="Proteomes" id="UP001289615"/>
    </source>
</evidence>
<dbReference type="RefSeq" id="WP_274795038.1">
    <property type="nucleotide sequence ID" value="NZ_CP113527.1"/>
</dbReference>
<organism evidence="5 6">
    <name type="scientific">Lysinibacillus irui</name>
    <dbReference type="NCBI Taxonomy" id="2998077"/>
    <lineage>
        <taxon>Bacteria</taxon>
        <taxon>Bacillati</taxon>
        <taxon>Bacillota</taxon>
        <taxon>Bacilli</taxon>
        <taxon>Bacillales</taxon>
        <taxon>Bacillaceae</taxon>
        <taxon>Lysinibacillus</taxon>
    </lineage>
</organism>
<name>A0AAJ5UVR0_9BACI</name>
<dbReference type="SMART" id="SM00248">
    <property type="entry name" value="ANK"/>
    <property type="match status" value="4"/>
</dbReference>
<keyword evidence="7" id="KW-1185">Reference proteome</keyword>
<dbReference type="EMBL" id="JAXUIA010000018">
    <property type="protein sequence ID" value="MEA0978790.1"/>
    <property type="molecule type" value="Genomic_DNA"/>
</dbReference>
<keyword evidence="1" id="KW-0677">Repeat</keyword>
<evidence type="ECO:0000313" key="4">
    <source>
        <dbReference type="EMBL" id="MEA0978790.1"/>
    </source>
</evidence>
<keyword evidence="2 3" id="KW-0040">ANK repeat</keyword>
<dbReference type="AlphaFoldDB" id="A0AAJ5UVR0"/>
<evidence type="ECO:0000256" key="3">
    <source>
        <dbReference type="PROSITE-ProRule" id="PRU00023"/>
    </source>
</evidence>
<dbReference type="PROSITE" id="PS50297">
    <property type="entry name" value="ANK_REP_REGION"/>
    <property type="match status" value="1"/>
</dbReference>
<feature type="repeat" description="ANK" evidence="3">
    <location>
        <begin position="178"/>
        <end position="210"/>
    </location>
</feature>
<dbReference type="PANTHER" id="PTHR24198:SF165">
    <property type="entry name" value="ANKYRIN REPEAT-CONTAINING PROTEIN-RELATED"/>
    <property type="match status" value="1"/>
</dbReference>
<dbReference type="KEGG" id="liu:OU989_22120"/>
<accession>A0AAJ5UVR0</accession>
<feature type="repeat" description="ANK" evidence="3">
    <location>
        <begin position="48"/>
        <end position="80"/>
    </location>
</feature>
<dbReference type="Proteomes" id="UP001219585">
    <property type="component" value="Chromosome"/>
</dbReference>
<evidence type="ECO:0000256" key="1">
    <source>
        <dbReference type="ARBA" id="ARBA00022737"/>
    </source>
</evidence>